<proteinExistence type="predicted"/>
<comment type="caution">
    <text evidence="1">The sequence shown here is derived from an EMBL/GenBank/DDBJ whole genome shotgun (WGS) entry which is preliminary data.</text>
</comment>
<evidence type="ECO:0000313" key="2">
    <source>
        <dbReference type="Proteomes" id="UP001603978"/>
    </source>
</evidence>
<dbReference type="Proteomes" id="UP001603978">
    <property type="component" value="Unassembled WGS sequence"/>
</dbReference>
<dbReference type="EMBL" id="JBICRM010000034">
    <property type="protein sequence ID" value="MFG1709148.1"/>
    <property type="molecule type" value="Genomic_DNA"/>
</dbReference>
<gene>
    <name evidence="1" type="ORF">ACFLIM_38750</name>
</gene>
<protein>
    <submittedName>
        <fullName evidence="1">Uncharacterized protein</fullName>
    </submittedName>
</protein>
<keyword evidence="2" id="KW-1185">Reference proteome</keyword>
<organism evidence="1 2">
    <name type="scientific">Nonomuraea marmarensis</name>
    <dbReference type="NCBI Taxonomy" id="3351344"/>
    <lineage>
        <taxon>Bacteria</taxon>
        <taxon>Bacillati</taxon>
        <taxon>Actinomycetota</taxon>
        <taxon>Actinomycetes</taxon>
        <taxon>Streptosporangiales</taxon>
        <taxon>Streptosporangiaceae</taxon>
        <taxon>Nonomuraea</taxon>
    </lineage>
</organism>
<name>A0ABW7ASW2_9ACTN</name>
<reference evidence="1 2" key="1">
    <citation type="submission" date="2024-10" db="EMBL/GenBank/DDBJ databases">
        <authorList>
            <person name="Topkara A.R."/>
            <person name="Saygin H."/>
        </authorList>
    </citation>
    <scope>NUCLEOTIDE SEQUENCE [LARGE SCALE GENOMIC DNA]</scope>
    <source>
        <strain evidence="1 2">M3C6</strain>
    </source>
</reference>
<dbReference type="RefSeq" id="WP_393173641.1">
    <property type="nucleotide sequence ID" value="NZ_JBICRM010000034.1"/>
</dbReference>
<sequence length="101" mass="11111">MTTTEITLAKRYVLAGTPGWGEHDHTIRTQGLAVANAPPLIGNPTWYGEWMHGRHYAAGPLDQLAKPWHADDAVLLVEITPQTIVRKVEAYVTSCDCGDSR</sequence>
<evidence type="ECO:0000313" key="1">
    <source>
        <dbReference type="EMBL" id="MFG1709148.1"/>
    </source>
</evidence>
<accession>A0ABW7ASW2</accession>